<comment type="caution">
    <text evidence="2">The sequence shown here is derived from an EMBL/GenBank/DDBJ whole genome shotgun (WGS) entry which is preliminary data.</text>
</comment>
<evidence type="ECO:0000313" key="2">
    <source>
        <dbReference type="EMBL" id="MBJ7609105.1"/>
    </source>
</evidence>
<accession>A0A934KNP4</accession>
<feature type="domain" description="Transposase for insertion sequence element IS21-like C-terminal" evidence="1">
    <location>
        <begin position="9"/>
        <end position="72"/>
    </location>
</feature>
<sequence length="97" mass="10901">MTLPALKPLPSERFSMFEVGTRTVHNDGHIEVGAAFYSVPYHVVGREVRVHWDGNLVRAYLDRATVAVHWRKEAGFVVHNTRTSPRAQTGAAEAYQL</sequence>
<organism evidence="2 3">
    <name type="scientific">Candidatus Amunia macphersoniae</name>
    <dbReference type="NCBI Taxonomy" id="3127014"/>
    <lineage>
        <taxon>Bacteria</taxon>
        <taxon>Bacillati</taxon>
        <taxon>Candidatus Dormiibacterota</taxon>
        <taxon>Candidatus Dormibacteria</taxon>
        <taxon>Candidatus Aeolococcales</taxon>
        <taxon>Candidatus Aeolococcaceae</taxon>
        <taxon>Candidatus Amunia</taxon>
    </lineage>
</organism>
<dbReference type="EMBL" id="JAEKNN010000029">
    <property type="protein sequence ID" value="MBJ7609105.1"/>
    <property type="molecule type" value="Genomic_DNA"/>
</dbReference>
<protein>
    <recommendedName>
        <fullName evidence="1">Transposase for insertion sequence element IS21-like C-terminal domain-containing protein</fullName>
    </recommendedName>
</protein>
<reference evidence="2 3" key="1">
    <citation type="submission" date="2020-10" db="EMBL/GenBank/DDBJ databases">
        <title>Ca. Dormibacterota MAGs.</title>
        <authorList>
            <person name="Montgomery K."/>
        </authorList>
    </citation>
    <scope>NUCLEOTIDE SEQUENCE [LARGE SCALE GENOMIC DNA]</scope>
    <source>
        <strain evidence="2">Mitchell_Peninsula_5</strain>
    </source>
</reference>
<gene>
    <name evidence="2" type="ORF">JF887_06695</name>
</gene>
<proteinExistence type="predicted"/>
<name>A0A934KNP4_9BACT</name>
<evidence type="ECO:0000259" key="1">
    <source>
        <dbReference type="Pfam" id="PF22483"/>
    </source>
</evidence>
<dbReference type="InterPro" id="IPR054353">
    <property type="entry name" value="IstA-like_C"/>
</dbReference>
<dbReference type="Proteomes" id="UP000614410">
    <property type="component" value="Unassembled WGS sequence"/>
</dbReference>
<dbReference type="AlphaFoldDB" id="A0A934KNP4"/>
<evidence type="ECO:0000313" key="3">
    <source>
        <dbReference type="Proteomes" id="UP000614410"/>
    </source>
</evidence>
<dbReference type="Pfam" id="PF22483">
    <property type="entry name" value="Mu-transpos_C_2"/>
    <property type="match status" value="1"/>
</dbReference>